<feature type="domain" description="Mandelate racemase/muconate lactonizing enzyme C-terminal" evidence="6">
    <location>
        <begin position="131"/>
        <end position="223"/>
    </location>
</feature>
<dbReference type="SFLD" id="SFLDF00010">
    <property type="entry name" value="dipeptide_epimerase"/>
    <property type="match status" value="1"/>
</dbReference>
<keyword evidence="1 4" id="KW-0479">Metal-binding</keyword>
<protein>
    <recommendedName>
        <fullName evidence="5">Dipeptide epimerase</fullName>
        <ecNumber evidence="5">5.1.1.-</ecNumber>
    </recommendedName>
</protein>
<evidence type="ECO:0000256" key="1">
    <source>
        <dbReference type="ARBA" id="ARBA00022723"/>
    </source>
</evidence>
<dbReference type="KEGG" id="elio:KO353_04025"/>
<evidence type="ECO:0000313" key="8">
    <source>
        <dbReference type="Proteomes" id="UP000694001"/>
    </source>
</evidence>
<dbReference type="SMART" id="SM00922">
    <property type="entry name" value="MR_MLE"/>
    <property type="match status" value="1"/>
</dbReference>
<dbReference type="Proteomes" id="UP000694001">
    <property type="component" value="Chromosome"/>
</dbReference>
<dbReference type="InterPro" id="IPR034593">
    <property type="entry name" value="DgoD-like"/>
</dbReference>
<dbReference type="Pfam" id="PF13378">
    <property type="entry name" value="MR_MLE_C"/>
    <property type="match status" value="1"/>
</dbReference>
<sequence length="328" mass="34712">MPRLLTVREEVFPIRGTFRISRGARTEARILVCEIADGDVVGRGECTPYARYGETVDEVARAIAAIGPAIAGGLEREGLQRAMRPGAARNAVDCALWDLEAKQAGRRVWELAGLPEPEPVTTAFTLSVDTPEAMGRAAAEAADRPLLKLKLTGDEEDADRVAAVRANAPKARIIVDANEALTLEAAVALAPALAEAGVELLEQPLHAEADEALRGVPFPLPLGADESCHDTATLPRLVGLYQVINIKLDKTGGLTEALRLRAAAEAAGLRVMVGCMLASSLAMAPAHLVAQGAAFVDIDGPLLLARDRSPGLRYERSLVHPPEPGLWG</sequence>
<evidence type="ECO:0000256" key="3">
    <source>
        <dbReference type="PIRSR" id="PIRSR634603-1"/>
    </source>
</evidence>
<feature type="binding site" evidence="4">
    <location>
        <position position="202"/>
    </location>
    <ligand>
        <name>Mg(2+)</name>
        <dbReference type="ChEBI" id="CHEBI:18420"/>
    </ligand>
</feature>
<dbReference type="NCBIfam" id="NF042940">
    <property type="entry name" value="racemase_DgcA"/>
    <property type="match status" value="1"/>
</dbReference>
<feature type="active site" description="Proton acceptor; specific for (R)-substrate epimerization" evidence="3">
    <location>
        <position position="150"/>
    </location>
</feature>
<proteinExistence type="inferred from homology"/>
<dbReference type="RefSeq" id="WP_218286467.1">
    <property type="nucleotide sequence ID" value="NZ_CP076448.1"/>
</dbReference>
<dbReference type="InterPro" id="IPR013341">
    <property type="entry name" value="Mandelate_racemase_N_dom"/>
</dbReference>
<reference evidence="7" key="1">
    <citation type="submission" date="2021-06" db="EMBL/GenBank/DDBJ databases">
        <title>Elioraea tepida, sp. nov., a moderately thermophilic aerobic anoxygenic phototrophic bacterium isolated from an alkaline siliceous hot spring mat community in Yellowstone National Park, WY, USA.</title>
        <authorList>
            <person name="Saini M.K."/>
            <person name="Yoshida S."/>
            <person name="Sebastian A."/>
            <person name="Hirose S."/>
            <person name="Hara E."/>
            <person name="Tamaki H."/>
            <person name="Soulier N.T."/>
            <person name="Albert I."/>
            <person name="Hanada S."/>
            <person name="Bryant D.A."/>
            <person name="Tank M."/>
        </authorList>
    </citation>
    <scope>NUCLEOTIDE SEQUENCE</scope>
    <source>
        <strain evidence="7">MS-P2</strain>
    </source>
</reference>
<feature type="binding site" evidence="4">
    <location>
        <position position="176"/>
    </location>
    <ligand>
        <name>Mg(2+)</name>
        <dbReference type="ChEBI" id="CHEBI:18420"/>
    </ligand>
</feature>
<evidence type="ECO:0000259" key="6">
    <source>
        <dbReference type="SMART" id="SM00922"/>
    </source>
</evidence>
<dbReference type="CDD" id="cd03319">
    <property type="entry name" value="L-Ala-DL-Glu_epimerase"/>
    <property type="match status" value="1"/>
</dbReference>
<dbReference type="EC" id="5.1.1.-" evidence="5"/>
<evidence type="ECO:0000256" key="5">
    <source>
        <dbReference type="RuleBase" id="RU366006"/>
    </source>
</evidence>
<dbReference type="GO" id="GO:0016855">
    <property type="term" value="F:racemase and epimerase activity, acting on amino acids and derivatives"/>
    <property type="evidence" value="ECO:0007669"/>
    <property type="project" value="UniProtKB-UniRule"/>
</dbReference>
<dbReference type="PANTHER" id="PTHR48080:SF3">
    <property type="entry name" value="ENOLASE SUPERFAMILY MEMBER DDB_G0284701"/>
    <property type="match status" value="1"/>
</dbReference>
<dbReference type="GO" id="GO:0009063">
    <property type="term" value="P:amino acid catabolic process"/>
    <property type="evidence" value="ECO:0007669"/>
    <property type="project" value="InterPro"/>
</dbReference>
<name>A0A975U2V6_9PROT</name>
<keyword evidence="2 4" id="KW-0460">Magnesium</keyword>
<dbReference type="SFLD" id="SFLDS00001">
    <property type="entry name" value="Enolase"/>
    <property type="match status" value="1"/>
</dbReference>
<feature type="active site" description="Proton acceptor; specific for (S)-substrate epimerization" evidence="3">
    <location>
        <position position="247"/>
    </location>
</feature>
<dbReference type="PANTHER" id="PTHR48080">
    <property type="entry name" value="D-GALACTONATE DEHYDRATASE-RELATED"/>
    <property type="match status" value="1"/>
</dbReference>
<dbReference type="InterPro" id="IPR034603">
    <property type="entry name" value="Dipeptide_epimerase"/>
</dbReference>
<feature type="binding site" evidence="4">
    <location>
        <position position="225"/>
    </location>
    <ligand>
        <name>Mg(2+)</name>
        <dbReference type="ChEBI" id="CHEBI:18420"/>
    </ligand>
</feature>
<keyword evidence="8" id="KW-1185">Reference proteome</keyword>
<comment type="cofactor">
    <cofactor evidence="4 5">
        <name>Mg(2+)</name>
        <dbReference type="ChEBI" id="CHEBI:18420"/>
    </cofactor>
    <text evidence="4 5">Binds 1 Mg(2+) ion per subunit.</text>
</comment>
<dbReference type="SFLD" id="SFLDG00180">
    <property type="entry name" value="muconate_cycloisomerase"/>
    <property type="match status" value="1"/>
</dbReference>
<dbReference type="InterPro" id="IPR029065">
    <property type="entry name" value="Enolase_C-like"/>
</dbReference>
<dbReference type="EMBL" id="CP076448">
    <property type="protein sequence ID" value="QXM25411.1"/>
    <property type="molecule type" value="Genomic_DNA"/>
</dbReference>
<evidence type="ECO:0000256" key="2">
    <source>
        <dbReference type="ARBA" id="ARBA00022842"/>
    </source>
</evidence>
<evidence type="ECO:0000313" key="7">
    <source>
        <dbReference type="EMBL" id="QXM25411.1"/>
    </source>
</evidence>
<keyword evidence="5" id="KW-0413">Isomerase</keyword>
<gene>
    <name evidence="7" type="ORF">KO353_04025</name>
</gene>
<dbReference type="GO" id="GO:0000287">
    <property type="term" value="F:magnesium ion binding"/>
    <property type="evidence" value="ECO:0007669"/>
    <property type="project" value="UniProtKB-ARBA"/>
</dbReference>
<dbReference type="InterPro" id="IPR018110">
    <property type="entry name" value="Mandel_Rmase/mucon_lact_enz_CS"/>
</dbReference>
<comment type="similarity">
    <text evidence="5">Belongs to the mandelate racemase/muconate lactonizing enzyme family.</text>
</comment>
<evidence type="ECO:0000256" key="4">
    <source>
        <dbReference type="PIRSR" id="PIRSR634603-3"/>
    </source>
</evidence>
<organism evidence="7 8">
    <name type="scientific">Elioraea tepida</name>
    <dbReference type="NCBI Taxonomy" id="2843330"/>
    <lineage>
        <taxon>Bacteria</taxon>
        <taxon>Pseudomonadati</taxon>
        <taxon>Pseudomonadota</taxon>
        <taxon>Alphaproteobacteria</taxon>
        <taxon>Acetobacterales</taxon>
        <taxon>Elioraeaceae</taxon>
        <taxon>Elioraea</taxon>
    </lineage>
</organism>
<dbReference type="AlphaFoldDB" id="A0A975U2V6"/>
<dbReference type="InterPro" id="IPR013342">
    <property type="entry name" value="Mandelate_racemase_C"/>
</dbReference>
<dbReference type="Pfam" id="PF02746">
    <property type="entry name" value="MR_MLE_N"/>
    <property type="match status" value="1"/>
</dbReference>
<dbReference type="PROSITE" id="PS00909">
    <property type="entry name" value="MR_MLE_2"/>
    <property type="match status" value="1"/>
</dbReference>
<accession>A0A975U2V6</accession>